<dbReference type="RefSeq" id="WP_078762439.1">
    <property type="nucleotide sequence ID" value="NZ_FUWS01000008.1"/>
</dbReference>
<dbReference type="OrthoDB" id="3436175at2"/>
<dbReference type="InterPro" id="IPR009839">
    <property type="entry name" value="SseB_N"/>
</dbReference>
<proteinExistence type="predicted"/>
<reference evidence="2 3" key="1">
    <citation type="submission" date="2017-02" db="EMBL/GenBank/DDBJ databases">
        <authorList>
            <person name="Peterson S.W."/>
        </authorList>
    </citation>
    <scope>NUCLEOTIDE SEQUENCE [LARGE SCALE GENOMIC DNA]</scope>
    <source>
        <strain evidence="2 3">DSM 45154</strain>
    </source>
</reference>
<gene>
    <name evidence="2" type="ORF">SAMN02745673_03149</name>
</gene>
<dbReference type="EMBL" id="FUWS01000008">
    <property type="protein sequence ID" value="SKA22887.1"/>
    <property type="molecule type" value="Genomic_DNA"/>
</dbReference>
<evidence type="ECO:0000313" key="3">
    <source>
        <dbReference type="Proteomes" id="UP000190637"/>
    </source>
</evidence>
<protein>
    <submittedName>
        <fullName evidence="2">SseB protein N-terminal domain-containing protein</fullName>
    </submittedName>
</protein>
<organism evidence="2 3">
    <name type="scientific">Marinactinospora thermotolerans DSM 45154</name>
    <dbReference type="NCBI Taxonomy" id="1122192"/>
    <lineage>
        <taxon>Bacteria</taxon>
        <taxon>Bacillati</taxon>
        <taxon>Actinomycetota</taxon>
        <taxon>Actinomycetes</taxon>
        <taxon>Streptosporangiales</taxon>
        <taxon>Nocardiopsidaceae</taxon>
        <taxon>Marinactinospora</taxon>
    </lineage>
</organism>
<dbReference type="AlphaFoldDB" id="A0A1T4S432"/>
<dbReference type="Pfam" id="PF07179">
    <property type="entry name" value="SseB"/>
    <property type="match status" value="1"/>
</dbReference>
<evidence type="ECO:0000313" key="2">
    <source>
        <dbReference type="EMBL" id="SKA22887.1"/>
    </source>
</evidence>
<feature type="domain" description="SseB protein N-terminal" evidence="1">
    <location>
        <begin position="24"/>
        <end position="138"/>
    </location>
</feature>
<accession>A0A1T4S432</accession>
<name>A0A1T4S432_9ACTN</name>
<dbReference type="Proteomes" id="UP000190637">
    <property type="component" value="Unassembled WGS sequence"/>
</dbReference>
<keyword evidence="3" id="KW-1185">Reference proteome</keyword>
<sequence length="143" mass="15081">MTRPDDIIAADPEEFPVNAVERALEAALATSPEQDSQEEAEPITRFLDALREGDLWIPLPEGAGQQGDGAVALPTLELEGEVFVPVFTSAEQFRVRSADLAYTVIPARELAGALPEGIGLALNPGNASGVPLYAETVAEIARG</sequence>
<evidence type="ECO:0000259" key="1">
    <source>
        <dbReference type="Pfam" id="PF07179"/>
    </source>
</evidence>